<gene>
    <name evidence="1" type="ordered locus">Spiaf_1682</name>
</gene>
<dbReference type="Proteomes" id="UP000007383">
    <property type="component" value="Chromosome"/>
</dbReference>
<dbReference type="InterPro" id="IPR038695">
    <property type="entry name" value="Saro_0823-like_sf"/>
</dbReference>
<organism evidence="1 2">
    <name type="scientific">Spirochaeta africana (strain ATCC 700263 / DSM 8902 / Z-7692)</name>
    <dbReference type="NCBI Taxonomy" id="889378"/>
    <lineage>
        <taxon>Bacteria</taxon>
        <taxon>Pseudomonadati</taxon>
        <taxon>Spirochaetota</taxon>
        <taxon>Spirochaetia</taxon>
        <taxon>Spirochaetales</taxon>
        <taxon>Spirochaetaceae</taxon>
        <taxon>Spirochaeta</taxon>
    </lineage>
</organism>
<name>H9UJP6_SPIAZ</name>
<dbReference type="KEGG" id="sfc:Spiaf_1682"/>
<keyword evidence="2" id="KW-1185">Reference proteome</keyword>
<dbReference type="PATRIC" id="fig|889378.3.peg.1668"/>
<evidence type="ECO:0008006" key="3">
    <source>
        <dbReference type="Google" id="ProtNLM"/>
    </source>
</evidence>
<proteinExistence type="predicted"/>
<dbReference type="Gene3D" id="2.60.120.1140">
    <property type="entry name" value="Protein of unknown function DUF192"/>
    <property type="match status" value="1"/>
</dbReference>
<protein>
    <recommendedName>
        <fullName evidence="3">DUF192 domain-containing protein</fullName>
    </recommendedName>
</protein>
<sequence>MRRPYPGRLLLGWLLLTVVALTPGCREDGDELYPLQIGAELFEIELAITDQQRQTGLMHREQLPADRGMLFVFDRDDTYGFWMRDTLIPLSIAFIDVSGCVREIHDMRPLSERVTAPAVPVRYALEVNRGAFDRAGLSVGDCIDITGLRERAKAW</sequence>
<dbReference type="PANTHER" id="PTHR37953:SF1">
    <property type="entry name" value="UPF0127 PROTEIN MJ1496"/>
    <property type="match status" value="1"/>
</dbReference>
<dbReference type="InterPro" id="IPR003795">
    <property type="entry name" value="DUF192"/>
</dbReference>
<dbReference type="STRING" id="889378.Spiaf_1682"/>
<dbReference type="eggNOG" id="COG1430">
    <property type="taxonomic scope" value="Bacteria"/>
</dbReference>
<dbReference type="PANTHER" id="PTHR37953">
    <property type="entry name" value="UPF0127 PROTEIN MJ1496"/>
    <property type="match status" value="1"/>
</dbReference>
<evidence type="ECO:0000313" key="2">
    <source>
        <dbReference type="Proteomes" id="UP000007383"/>
    </source>
</evidence>
<dbReference type="EMBL" id="CP003282">
    <property type="protein sequence ID" value="AFG37739.1"/>
    <property type="molecule type" value="Genomic_DNA"/>
</dbReference>
<reference evidence="2" key="1">
    <citation type="journal article" date="2013" name="Stand. Genomic Sci.">
        <title>Complete genome sequence of the halophilic bacterium Spirochaeta africana type strain (Z-7692(T)) from the alkaline Lake Magadi in the East African Rift.</title>
        <authorList>
            <person name="Liolos K."/>
            <person name="Abt B."/>
            <person name="Scheuner C."/>
            <person name="Teshima H."/>
            <person name="Held B."/>
            <person name="Lapidus A."/>
            <person name="Nolan M."/>
            <person name="Lucas S."/>
            <person name="Deshpande S."/>
            <person name="Cheng J.F."/>
            <person name="Tapia R."/>
            <person name="Goodwin L.A."/>
            <person name="Pitluck S."/>
            <person name="Pagani I."/>
            <person name="Ivanova N."/>
            <person name="Mavromatis K."/>
            <person name="Mikhailova N."/>
            <person name="Huntemann M."/>
            <person name="Pati A."/>
            <person name="Chen A."/>
            <person name="Palaniappan K."/>
            <person name="Land M."/>
            <person name="Rohde M."/>
            <person name="Tindall B.J."/>
            <person name="Detter J.C."/>
            <person name="Goker M."/>
            <person name="Bristow J."/>
            <person name="Eisen J.A."/>
            <person name="Markowitz V."/>
            <person name="Hugenholtz P."/>
            <person name="Woyke T."/>
            <person name="Klenk H.P."/>
            <person name="Kyrpides N.C."/>
        </authorList>
    </citation>
    <scope>NUCLEOTIDE SEQUENCE</scope>
    <source>
        <strain evidence="2">ATCC 700263 / DSM 8902 / Z-7692</strain>
    </source>
</reference>
<dbReference type="RefSeq" id="WP_014455722.1">
    <property type="nucleotide sequence ID" value="NC_017098.1"/>
</dbReference>
<accession>H9UJP6</accession>
<dbReference type="HOGENOM" id="CLU_097039_0_1_12"/>
<dbReference type="AlphaFoldDB" id="H9UJP6"/>
<evidence type="ECO:0000313" key="1">
    <source>
        <dbReference type="EMBL" id="AFG37739.1"/>
    </source>
</evidence>
<dbReference type="OrthoDB" id="5526466at2"/>
<dbReference type="Pfam" id="PF02643">
    <property type="entry name" value="DUF192"/>
    <property type="match status" value="1"/>
</dbReference>